<dbReference type="SMART" id="SM00065">
    <property type="entry name" value="GAF"/>
    <property type="match status" value="1"/>
</dbReference>
<dbReference type="Gene3D" id="6.10.250.690">
    <property type="match status" value="1"/>
</dbReference>
<dbReference type="InterPro" id="IPR011006">
    <property type="entry name" value="CheY-like_superfamily"/>
</dbReference>
<sequence length="610" mass="71030">MTGLQLRLVLWTLGILLSKMPRIYVSKLSFPRVSISILQIGYYYIIKRFLPIIMTKHPALGRSVKDVWPEIYETHLSLSFNRVTTTGKGLYHNDQFSILKRDGYDEEVYFNCTYSPIFKSDGTICALWCITQETTQQVLNTRRLKLLGEFDIESLENACHVITKALKNNVDIPYTLICFVKHKLNTSSESLIAHLMATTFDNDDKEKRNFPDYLPESHETIDLAKDDNKSYDTFIELKRSATTYSFLKCNSWPIYLVIKEERNVKVLLNDTSQAVLFTIKIFLDKDHVLSVVLIYGISRVRTLDERYLEFLNLVTSQIYTLLQHGKSVEDEKNQAKILADMNYQKITFFQGISHELKTPLTLMLSLLDAVTNACAQELLIMVHIQIICRLDRGVDDYLVKPFSARELISRIRANIKCSILRRKILFHQYKQEDIKQLLLSIINMILSESDLDKTLLYVAKESYRRLPCERIFIISNESSKNNKLVVPYENDLEDLTPIINPFMGFIDYDNNNSQLFTESQKYFNENSGVYISLDIYCDEVHKNVSILTVEIRLDNDFWGWIKVHRSQNSVWYDSEIELLQQISNNISLAVTYAKLMEEIREKEIQIKADC</sequence>
<dbReference type="SUPFAM" id="SSF47384">
    <property type="entry name" value="Homodimeric domain of signal transducing histidine kinase"/>
    <property type="match status" value="1"/>
</dbReference>
<evidence type="ECO:0000313" key="5">
    <source>
        <dbReference type="Proteomes" id="UP000439903"/>
    </source>
</evidence>
<dbReference type="AlphaFoldDB" id="A0A8H4AL19"/>
<reference evidence="4 5" key="1">
    <citation type="journal article" date="2019" name="Environ. Microbiol.">
        <title>At the nexus of three kingdoms: the genome of the mycorrhizal fungus Gigaspora margarita provides insights into plant, endobacterial and fungal interactions.</title>
        <authorList>
            <person name="Venice F."/>
            <person name="Ghignone S."/>
            <person name="Salvioli di Fossalunga A."/>
            <person name="Amselem J."/>
            <person name="Novero M."/>
            <person name="Xianan X."/>
            <person name="Sedzielewska Toro K."/>
            <person name="Morin E."/>
            <person name="Lipzen A."/>
            <person name="Grigoriev I.V."/>
            <person name="Henrissat B."/>
            <person name="Martin F.M."/>
            <person name="Bonfante P."/>
        </authorList>
    </citation>
    <scope>NUCLEOTIDE SEQUENCE [LARGE SCALE GENOMIC DNA]</scope>
    <source>
        <strain evidence="4 5">BEG34</strain>
    </source>
</reference>
<dbReference type="Proteomes" id="UP000439903">
    <property type="component" value="Unassembled WGS sequence"/>
</dbReference>
<comment type="caution">
    <text evidence="4">The sequence shown here is derived from an EMBL/GenBank/DDBJ whole genome shotgun (WGS) entry which is preliminary data.</text>
</comment>
<dbReference type="Gene3D" id="3.30.450.20">
    <property type="entry name" value="PAS domain"/>
    <property type="match status" value="1"/>
</dbReference>
<gene>
    <name evidence="4" type="ORF">F8M41_018785</name>
</gene>
<dbReference type="InterPro" id="IPR003018">
    <property type="entry name" value="GAF"/>
</dbReference>
<proteinExistence type="predicted"/>
<dbReference type="InterPro" id="IPR029016">
    <property type="entry name" value="GAF-like_dom_sf"/>
</dbReference>
<evidence type="ECO:0000256" key="2">
    <source>
        <dbReference type="ARBA" id="ARBA00022777"/>
    </source>
</evidence>
<name>A0A8H4AL19_GIGMA</name>
<evidence type="ECO:0000259" key="3">
    <source>
        <dbReference type="SMART" id="SM00065"/>
    </source>
</evidence>
<feature type="domain" description="GAF" evidence="3">
    <location>
        <begin position="450"/>
        <end position="600"/>
    </location>
</feature>
<keyword evidence="5" id="KW-1185">Reference proteome</keyword>
<protein>
    <submittedName>
        <fullName evidence="4">Protein-histidine kinase</fullName>
    </submittedName>
</protein>
<keyword evidence="2 4" id="KW-0418">Kinase</keyword>
<dbReference type="SUPFAM" id="SSF55781">
    <property type="entry name" value="GAF domain-like"/>
    <property type="match status" value="1"/>
</dbReference>
<evidence type="ECO:0000256" key="1">
    <source>
        <dbReference type="ARBA" id="ARBA00022679"/>
    </source>
</evidence>
<evidence type="ECO:0000313" key="4">
    <source>
        <dbReference type="EMBL" id="KAF0508287.1"/>
    </source>
</evidence>
<keyword evidence="1" id="KW-0808">Transferase</keyword>
<accession>A0A8H4AL19</accession>
<dbReference type="InterPro" id="IPR036097">
    <property type="entry name" value="HisK_dim/P_sf"/>
</dbReference>
<dbReference type="Gene3D" id="3.30.450.40">
    <property type="match status" value="1"/>
</dbReference>
<dbReference type="SUPFAM" id="SSF52172">
    <property type="entry name" value="CheY-like"/>
    <property type="match status" value="1"/>
</dbReference>
<dbReference type="EMBL" id="WTPW01000467">
    <property type="protein sequence ID" value="KAF0508287.1"/>
    <property type="molecule type" value="Genomic_DNA"/>
</dbReference>
<dbReference type="OrthoDB" id="60033at2759"/>
<dbReference type="GO" id="GO:0000155">
    <property type="term" value="F:phosphorelay sensor kinase activity"/>
    <property type="evidence" value="ECO:0007669"/>
    <property type="project" value="InterPro"/>
</dbReference>
<organism evidence="4 5">
    <name type="scientific">Gigaspora margarita</name>
    <dbReference type="NCBI Taxonomy" id="4874"/>
    <lineage>
        <taxon>Eukaryota</taxon>
        <taxon>Fungi</taxon>
        <taxon>Fungi incertae sedis</taxon>
        <taxon>Mucoromycota</taxon>
        <taxon>Glomeromycotina</taxon>
        <taxon>Glomeromycetes</taxon>
        <taxon>Diversisporales</taxon>
        <taxon>Gigasporaceae</taxon>
        <taxon>Gigaspora</taxon>
    </lineage>
</organism>